<dbReference type="AlphaFoldDB" id="A0A151GSE6"/>
<feature type="compositionally biased region" description="Basic and acidic residues" evidence="1">
    <location>
        <begin position="190"/>
        <end position="213"/>
    </location>
</feature>
<sequence>MEISAPDGSEAIVRFRTSKKRKAGYRQRTTTYDNSNDDDLLTLASSHVKDDGQDDGKDDDKDDGSSAVALAAVQLRNARRGRLFRPRKAFPDNGGHDGANRTHGDNDLDVDPEDRGHVILGGISKRFTPQTGLVASLNAKHMAEYVESRLSSRHRAGDPSAAAEATSPQPPISMTTTTTTTTSQPTKHGRLLEVDVPVRSERSESSDRPRRIGDPSTKPRRPRNRRTSEDMKRDQLVDQFLHENRLDVYDVTPTQSATQSTAPGDDMSADDRMAEQFRQQYYDEMAQRRQRKRVVQPASRQQPASDVLKGPKLGGSRNQRAAVRDILLLKQEKEKATRRF</sequence>
<dbReference type="RefSeq" id="XP_040659345.1">
    <property type="nucleotide sequence ID" value="XM_040798462.1"/>
</dbReference>
<dbReference type="GeneID" id="63713770"/>
<feature type="compositionally biased region" description="Basic and acidic residues" evidence="1">
    <location>
        <begin position="226"/>
        <end position="235"/>
    </location>
</feature>
<evidence type="ECO:0000313" key="2">
    <source>
        <dbReference type="EMBL" id="KYK59993.1"/>
    </source>
</evidence>
<name>A0A151GSE6_DRECN</name>
<comment type="caution">
    <text evidence="2">The sequence shown here is derived from an EMBL/GenBank/DDBJ whole genome shotgun (WGS) entry which is preliminary data.</text>
</comment>
<feature type="region of interest" description="Disordered" evidence="1">
    <location>
        <begin position="286"/>
        <end position="328"/>
    </location>
</feature>
<feature type="region of interest" description="Disordered" evidence="1">
    <location>
        <begin position="148"/>
        <end position="235"/>
    </location>
</feature>
<reference evidence="2 3" key="1">
    <citation type="journal article" date="2016" name="Sci. Rep.">
        <title>Insights into Adaptations to a Near-Obligate Nematode Endoparasitic Lifestyle from the Finished Genome of Drechmeria coniospora.</title>
        <authorList>
            <person name="Zhang L."/>
            <person name="Zhou Z."/>
            <person name="Guo Q."/>
            <person name="Fokkens L."/>
            <person name="Miskei M."/>
            <person name="Pocsi I."/>
            <person name="Zhang W."/>
            <person name="Chen M."/>
            <person name="Wang L."/>
            <person name="Sun Y."/>
            <person name="Donzelli B.G."/>
            <person name="Gibson D.M."/>
            <person name="Nelson D.R."/>
            <person name="Luo J.G."/>
            <person name="Rep M."/>
            <person name="Liu H."/>
            <person name="Yang S."/>
            <person name="Wang J."/>
            <person name="Krasnoff S.B."/>
            <person name="Xu Y."/>
            <person name="Molnar I."/>
            <person name="Lin M."/>
        </authorList>
    </citation>
    <scope>NUCLEOTIDE SEQUENCE [LARGE SCALE GENOMIC DNA]</scope>
    <source>
        <strain evidence="2 3">ARSEF 6962</strain>
    </source>
</reference>
<gene>
    <name evidence="2" type="ORF">DCS_01127</name>
</gene>
<dbReference type="EMBL" id="LAYC01000001">
    <property type="protein sequence ID" value="KYK59993.1"/>
    <property type="molecule type" value="Genomic_DNA"/>
</dbReference>
<feature type="compositionally biased region" description="Polar residues" evidence="1">
    <location>
        <begin position="252"/>
        <end position="262"/>
    </location>
</feature>
<feature type="compositionally biased region" description="Basic and acidic residues" evidence="1">
    <location>
        <begin position="94"/>
        <end position="106"/>
    </location>
</feature>
<organism evidence="2 3">
    <name type="scientific">Drechmeria coniospora</name>
    <name type="common">Nematophagous fungus</name>
    <name type="synonym">Meria coniospora</name>
    <dbReference type="NCBI Taxonomy" id="98403"/>
    <lineage>
        <taxon>Eukaryota</taxon>
        <taxon>Fungi</taxon>
        <taxon>Dikarya</taxon>
        <taxon>Ascomycota</taxon>
        <taxon>Pezizomycotina</taxon>
        <taxon>Sordariomycetes</taxon>
        <taxon>Hypocreomycetidae</taxon>
        <taxon>Hypocreales</taxon>
        <taxon>Ophiocordycipitaceae</taxon>
        <taxon>Drechmeria</taxon>
    </lineage>
</organism>
<feature type="region of interest" description="Disordered" evidence="1">
    <location>
        <begin position="78"/>
        <end position="111"/>
    </location>
</feature>
<evidence type="ECO:0000256" key="1">
    <source>
        <dbReference type="SAM" id="MobiDB-lite"/>
    </source>
</evidence>
<dbReference type="Proteomes" id="UP000076580">
    <property type="component" value="Chromosome 01"/>
</dbReference>
<accession>A0A151GSE6</accession>
<keyword evidence="3" id="KW-1185">Reference proteome</keyword>
<dbReference type="InParanoid" id="A0A151GSE6"/>
<feature type="compositionally biased region" description="Basic and acidic residues" evidence="1">
    <location>
        <begin position="47"/>
        <end position="59"/>
    </location>
</feature>
<feature type="region of interest" description="Disordered" evidence="1">
    <location>
        <begin position="248"/>
        <end position="269"/>
    </location>
</feature>
<feature type="region of interest" description="Disordered" evidence="1">
    <location>
        <begin position="19"/>
        <end position="65"/>
    </location>
</feature>
<feature type="compositionally biased region" description="Low complexity" evidence="1">
    <location>
        <begin position="172"/>
        <end position="186"/>
    </location>
</feature>
<feature type="compositionally biased region" description="Basic residues" evidence="1">
    <location>
        <begin position="78"/>
        <end position="88"/>
    </location>
</feature>
<evidence type="ECO:0000313" key="3">
    <source>
        <dbReference type="Proteomes" id="UP000076580"/>
    </source>
</evidence>
<proteinExistence type="predicted"/>
<evidence type="ECO:0008006" key="4">
    <source>
        <dbReference type="Google" id="ProtNLM"/>
    </source>
</evidence>
<protein>
    <recommendedName>
        <fullName evidence="4">mRNA splicing factor RNA helicase</fullName>
    </recommendedName>
</protein>